<proteinExistence type="predicted"/>
<sequence>MKSAIETIQTKTKKFIEKVNNNSDNIKLPSEITSYENFKSSQLHLFFI</sequence>
<protein>
    <submittedName>
        <fullName evidence="1">Hemolysin accessory protein</fullName>
    </submittedName>
</protein>
<organism evidence="1">
    <name type="scientific">Borrelia crocidurae DOU</name>
    <dbReference type="NCBI Taxonomy" id="1293575"/>
    <lineage>
        <taxon>Bacteria</taxon>
        <taxon>Pseudomonadati</taxon>
        <taxon>Spirochaetota</taxon>
        <taxon>Spirochaetia</taxon>
        <taxon>Spirochaetales</taxon>
        <taxon>Borreliaceae</taxon>
        <taxon>Borrelia</taxon>
    </lineage>
</organism>
<accession>W5SRN8</accession>
<dbReference type="EMBL" id="CP004334">
    <property type="protein sequence ID" value="AHH07731.1"/>
    <property type="molecule type" value="Genomic_DNA"/>
</dbReference>
<evidence type="ECO:0000313" key="1">
    <source>
        <dbReference type="EMBL" id="AHH07731.1"/>
    </source>
</evidence>
<gene>
    <name evidence="1" type="ORF">BCD_1665</name>
</gene>
<dbReference type="HOGENOM" id="CLU_3150112_0_0_12"/>
<geneLocation type="plasmid" evidence="1">
    <name>unnamed</name>
</geneLocation>
<dbReference type="AlphaFoldDB" id="W5SRN8"/>
<reference evidence="1" key="1">
    <citation type="submission" date="2013-02" db="EMBL/GenBank/DDBJ databases">
        <title>Comparative genomics of Borrelia species.</title>
        <authorList>
            <person name="Schwan T.G."/>
            <person name="Raffel S.J."/>
            <person name="Porcella S.F."/>
        </authorList>
    </citation>
    <scope>NUCLEOTIDE SEQUENCE</scope>
    <source>
        <strain evidence="1">DOU</strain>
        <plasmid evidence="1">unnamed</plasmid>
    </source>
</reference>
<keyword evidence="1" id="KW-0614">Plasmid</keyword>
<name>W5SRN8_9SPIR</name>